<evidence type="ECO:0000313" key="4">
    <source>
        <dbReference type="Proteomes" id="UP000241818"/>
    </source>
</evidence>
<name>A0A2T3ASH4_AMORE</name>
<dbReference type="InParanoid" id="A0A2T3ASH4"/>
<evidence type="ECO:0008006" key="5">
    <source>
        <dbReference type="Google" id="ProtNLM"/>
    </source>
</evidence>
<dbReference type="RefSeq" id="XP_024717627.1">
    <property type="nucleotide sequence ID" value="XM_024863897.1"/>
</dbReference>
<gene>
    <name evidence="3" type="ORF">M430DRAFT_185550</name>
</gene>
<dbReference type="Proteomes" id="UP000241818">
    <property type="component" value="Unassembled WGS sequence"/>
</dbReference>
<dbReference type="GeneID" id="36571978"/>
<keyword evidence="2" id="KW-0732">Signal</keyword>
<feature type="compositionally biased region" description="Basic and acidic residues" evidence="1">
    <location>
        <begin position="73"/>
        <end position="90"/>
    </location>
</feature>
<organism evidence="3 4">
    <name type="scientific">Amorphotheca resinae ATCC 22711</name>
    <dbReference type="NCBI Taxonomy" id="857342"/>
    <lineage>
        <taxon>Eukaryota</taxon>
        <taxon>Fungi</taxon>
        <taxon>Dikarya</taxon>
        <taxon>Ascomycota</taxon>
        <taxon>Pezizomycotina</taxon>
        <taxon>Leotiomycetes</taxon>
        <taxon>Helotiales</taxon>
        <taxon>Amorphothecaceae</taxon>
        <taxon>Amorphotheca</taxon>
    </lineage>
</organism>
<sequence>MIDNLISLCFQVLSFFSVFLCSRLFAAVDGTSFRGLDAWLRYLGQELDKTTNGIIFSRRGIMQDDTGSAPQKRGRERDPPIHSTILRDDN</sequence>
<evidence type="ECO:0000313" key="3">
    <source>
        <dbReference type="EMBL" id="PSS09329.1"/>
    </source>
</evidence>
<feature type="region of interest" description="Disordered" evidence="1">
    <location>
        <begin position="61"/>
        <end position="90"/>
    </location>
</feature>
<feature type="signal peptide" evidence="2">
    <location>
        <begin position="1"/>
        <end position="30"/>
    </location>
</feature>
<keyword evidence="4" id="KW-1185">Reference proteome</keyword>
<protein>
    <recommendedName>
        <fullName evidence="5">Secreted protein</fullName>
    </recommendedName>
</protein>
<evidence type="ECO:0000256" key="1">
    <source>
        <dbReference type="SAM" id="MobiDB-lite"/>
    </source>
</evidence>
<dbReference type="AlphaFoldDB" id="A0A2T3ASH4"/>
<feature type="chain" id="PRO_5015712305" description="Secreted protein" evidence="2">
    <location>
        <begin position="31"/>
        <end position="90"/>
    </location>
</feature>
<dbReference type="EMBL" id="KZ679017">
    <property type="protein sequence ID" value="PSS09329.1"/>
    <property type="molecule type" value="Genomic_DNA"/>
</dbReference>
<reference evidence="3 4" key="1">
    <citation type="journal article" date="2018" name="New Phytol.">
        <title>Comparative genomics and transcriptomics depict ericoid mycorrhizal fungi as versatile saprotrophs and plant mutualists.</title>
        <authorList>
            <person name="Martino E."/>
            <person name="Morin E."/>
            <person name="Grelet G.A."/>
            <person name="Kuo A."/>
            <person name="Kohler A."/>
            <person name="Daghino S."/>
            <person name="Barry K.W."/>
            <person name="Cichocki N."/>
            <person name="Clum A."/>
            <person name="Dockter R.B."/>
            <person name="Hainaut M."/>
            <person name="Kuo R.C."/>
            <person name="LaButti K."/>
            <person name="Lindahl B.D."/>
            <person name="Lindquist E.A."/>
            <person name="Lipzen A."/>
            <person name="Khouja H.R."/>
            <person name="Magnuson J."/>
            <person name="Murat C."/>
            <person name="Ohm R.A."/>
            <person name="Singer S.W."/>
            <person name="Spatafora J.W."/>
            <person name="Wang M."/>
            <person name="Veneault-Fourrey C."/>
            <person name="Henrissat B."/>
            <person name="Grigoriev I.V."/>
            <person name="Martin F.M."/>
            <person name="Perotto S."/>
        </authorList>
    </citation>
    <scope>NUCLEOTIDE SEQUENCE [LARGE SCALE GENOMIC DNA]</scope>
    <source>
        <strain evidence="3 4">ATCC 22711</strain>
    </source>
</reference>
<proteinExistence type="predicted"/>
<accession>A0A2T3ASH4</accession>
<evidence type="ECO:0000256" key="2">
    <source>
        <dbReference type="SAM" id="SignalP"/>
    </source>
</evidence>